<reference evidence="1 2" key="1">
    <citation type="submission" date="2017-06" db="EMBL/GenBank/DDBJ databases">
        <authorList>
            <person name="Kim H.J."/>
            <person name="Triplett B.A."/>
        </authorList>
    </citation>
    <scope>NUCLEOTIDE SEQUENCE [LARGE SCALE GENOMIC DNA]</scope>
    <source>
        <strain evidence="1 2">DSM 19316</strain>
    </source>
</reference>
<evidence type="ECO:0000313" key="2">
    <source>
        <dbReference type="Proteomes" id="UP000198297"/>
    </source>
</evidence>
<protein>
    <submittedName>
        <fullName evidence="1">Metallo-beta-lactamase superfamily protein</fullName>
    </submittedName>
</protein>
<dbReference type="EMBL" id="FZNK01000001">
    <property type="protein sequence ID" value="SNR23008.1"/>
    <property type="molecule type" value="Genomic_DNA"/>
</dbReference>
<sequence>MELAPGVRALPLHVSLDGREATLTPTAVETPQGLLLIDVGLPDEVGVLGDALADKGLSLDDARGVLVTH</sequence>
<dbReference type="InterPro" id="IPR036866">
    <property type="entry name" value="RibonucZ/Hydroxyglut_hydro"/>
</dbReference>
<accession>A0A238ULU2</accession>
<dbReference type="Proteomes" id="UP000198297">
    <property type="component" value="Unassembled WGS sequence"/>
</dbReference>
<dbReference type="SUPFAM" id="SSF56281">
    <property type="entry name" value="Metallo-hydrolase/oxidoreductase"/>
    <property type="match status" value="1"/>
</dbReference>
<dbReference type="Gene3D" id="3.60.15.10">
    <property type="entry name" value="Ribonuclease Z/Hydroxyacylglutathione hydrolase-like"/>
    <property type="match status" value="1"/>
</dbReference>
<name>A0A238ULU2_HALEZ</name>
<organism evidence="1 2">
    <name type="scientific">Halorubrum ezzemoulense</name>
    <name type="common">Halorubrum chaoviator</name>
    <dbReference type="NCBI Taxonomy" id="337243"/>
    <lineage>
        <taxon>Archaea</taxon>
        <taxon>Methanobacteriati</taxon>
        <taxon>Methanobacteriota</taxon>
        <taxon>Stenosarchaea group</taxon>
        <taxon>Halobacteria</taxon>
        <taxon>Halobacteriales</taxon>
        <taxon>Haloferacaceae</taxon>
        <taxon>Halorubrum</taxon>
    </lineage>
</organism>
<proteinExistence type="predicted"/>
<dbReference type="AlphaFoldDB" id="A0A238ULU2"/>
<gene>
    <name evidence="1" type="ORF">SAMN06266787_10162</name>
</gene>
<evidence type="ECO:0000313" key="1">
    <source>
        <dbReference type="EMBL" id="SNR23008.1"/>
    </source>
</evidence>